<feature type="transmembrane region" description="Helical" evidence="1">
    <location>
        <begin position="124"/>
        <end position="150"/>
    </location>
</feature>
<dbReference type="Proteomes" id="UP000288812">
    <property type="component" value="Unassembled WGS sequence"/>
</dbReference>
<sequence length="278" mass="31196">MVFSKEFKSNMGKMIAWILVLTILIGLLFALYPMMLDINMKSMFDTFVESLTPNLKLVLGLDESVDYTNLGQYIAFIFQYIAVLVAMFSMQLGGNSLSKEQEYGTIQYLYSNPISRNEIISQKILANILTYILFLFIIIIITFGLSYAIPIDSTMNVDSAISTKDFIIDLVKIFVALLGSGLVYMSIGFFLSSISKSASISDGVSVIFVLITVVLIMAGKVFGSLFFNIIDMLPLEVFKPFRFVVSNFSLMGIGVNIIVIVVFMLLTYLIYNSKDLYY</sequence>
<dbReference type="PANTHER" id="PTHR37305">
    <property type="entry name" value="INTEGRAL MEMBRANE PROTEIN-RELATED"/>
    <property type="match status" value="1"/>
</dbReference>
<dbReference type="GO" id="GO:0005886">
    <property type="term" value="C:plasma membrane"/>
    <property type="evidence" value="ECO:0007669"/>
    <property type="project" value="UniProtKB-SubCell"/>
</dbReference>
<protein>
    <recommendedName>
        <fullName evidence="4">ABC transporter permease</fullName>
    </recommendedName>
</protein>
<gene>
    <name evidence="2" type="ORF">EF514_08920</name>
</gene>
<feature type="transmembrane region" description="Helical" evidence="1">
    <location>
        <begin position="250"/>
        <end position="271"/>
    </location>
</feature>
<proteinExistence type="predicted"/>
<reference evidence="2 3" key="1">
    <citation type="submission" date="2018-11" db="EMBL/GenBank/DDBJ databases">
        <title>Genome sequencing and assembly of Anaerosphaera sp. nov., GS7-6-2.</title>
        <authorList>
            <person name="Rettenmaier R."/>
            <person name="Liebl W."/>
            <person name="Zverlov V."/>
        </authorList>
    </citation>
    <scope>NUCLEOTIDE SEQUENCE [LARGE SCALE GENOMIC DNA]</scope>
    <source>
        <strain evidence="2 3">GS7-6-2</strain>
    </source>
</reference>
<feature type="transmembrane region" description="Helical" evidence="1">
    <location>
        <begin position="14"/>
        <end position="35"/>
    </location>
</feature>
<organism evidence="2 3">
    <name type="scientific">Anaerosphaera multitolerans</name>
    <dbReference type="NCBI Taxonomy" id="2487351"/>
    <lineage>
        <taxon>Bacteria</taxon>
        <taxon>Bacillati</taxon>
        <taxon>Bacillota</taxon>
        <taxon>Tissierellia</taxon>
        <taxon>Tissierellales</taxon>
        <taxon>Peptoniphilaceae</taxon>
        <taxon>Anaerosphaera</taxon>
    </lineage>
</organism>
<evidence type="ECO:0008006" key="4">
    <source>
        <dbReference type="Google" id="ProtNLM"/>
    </source>
</evidence>
<evidence type="ECO:0000313" key="2">
    <source>
        <dbReference type="EMBL" id="RVU54186.1"/>
    </source>
</evidence>
<feature type="transmembrane region" description="Helical" evidence="1">
    <location>
        <begin position="170"/>
        <end position="191"/>
    </location>
</feature>
<evidence type="ECO:0000313" key="3">
    <source>
        <dbReference type="Proteomes" id="UP000288812"/>
    </source>
</evidence>
<dbReference type="GO" id="GO:0140359">
    <property type="term" value="F:ABC-type transporter activity"/>
    <property type="evidence" value="ECO:0007669"/>
    <property type="project" value="InterPro"/>
</dbReference>
<feature type="transmembrane region" description="Helical" evidence="1">
    <location>
        <begin position="70"/>
        <end position="90"/>
    </location>
</feature>
<evidence type="ECO:0000256" key="1">
    <source>
        <dbReference type="SAM" id="Phobius"/>
    </source>
</evidence>
<feature type="transmembrane region" description="Helical" evidence="1">
    <location>
        <begin position="203"/>
        <end position="230"/>
    </location>
</feature>
<keyword evidence="1" id="KW-1133">Transmembrane helix</keyword>
<keyword evidence="1" id="KW-0472">Membrane</keyword>
<comment type="caution">
    <text evidence="2">The sequence shown here is derived from an EMBL/GenBank/DDBJ whole genome shotgun (WGS) entry which is preliminary data.</text>
</comment>
<dbReference type="RefSeq" id="WP_127725091.1">
    <property type="nucleotide sequence ID" value="NZ_RLIH01000014.1"/>
</dbReference>
<dbReference type="PANTHER" id="PTHR37305:SF1">
    <property type="entry name" value="MEMBRANE PROTEIN"/>
    <property type="match status" value="1"/>
</dbReference>
<dbReference type="AlphaFoldDB" id="A0A437S5J5"/>
<keyword evidence="1" id="KW-0812">Transmembrane</keyword>
<dbReference type="OrthoDB" id="9800309at2"/>
<keyword evidence="3" id="KW-1185">Reference proteome</keyword>
<dbReference type="EMBL" id="RLIH01000014">
    <property type="protein sequence ID" value="RVU54186.1"/>
    <property type="molecule type" value="Genomic_DNA"/>
</dbReference>
<dbReference type="Pfam" id="PF12679">
    <property type="entry name" value="ABC2_membrane_2"/>
    <property type="match status" value="1"/>
</dbReference>
<accession>A0A437S5J5</accession>
<name>A0A437S5J5_9FIRM</name>